<proteinExistence type="predicted"/>
<reference evidence="2" key="2">
    <citation type="submission" date="2025-08" db="UniProtKB">
        <authorList>
            <consortium name="RefSeq"/>
        </authorList>
    </citation>
    <scope>IDENTIFICATION</scope>
</reference>
<dbReference type="GeneID" id="18592616"/>
<dbReference type="PANTHER" id="PTHR37984:SF5">
    <property type="entry name" value="PROTEIN NYNRIN-LIKE"/>
    <property type="match status" value="1"/>
</dbReference>
<dbReference type="Proteomes" id="UP000694886">
    <property type="component" value="Chromosome 8"/>
</dbReference>
<accession>A0AB32WMX8</accession>
<dbReference type="Pfam" id="PF08284">
    <property type="entry name" value="RVP_2"/>
    <property type="match status" value="1"/>
</dbReference>
<sequence>MARKLGCDKAKVYALTQQDAQASNAVVIDILPICFIDSHVLNDPDVTHSFVSTYFASRLGYLKSQDAHEQHLKIVLQMLREHQLYAKFSKCEFWLDSVSFLGHIVSKNGMMVDPKKIEVVKKWPRPISMIEIHSFLELIGYYKRFVNDFSKIATSMTKLTQKGVKFTWTNA</sequence>
<dbReference type="AlphaFoldDB" id="A0AB32WMX8"/>
<gene>
    <name evidence="2" type="primary">LOC18592616</name>
</gene>
<evidence type="ECO:0000313" key="2">
    <source>
        <dbReference type="RefSeq" id="XP_017981002.1"/>
    </source>
</evidence>
<dbReference type="InterPro" id="IPR050951">
    <property type="entry name" value="Retrovirus_Pol_polyprotein"/>
</dbReference>
<dbReference type="Gramene" id="Tc08v2_t013210.1">
    <property type="protein sequence ID" value="Tc08v2_p013210.1"/>
    <property type="gene ID" value="Tc08v2_g013210"/>
</dbReference>
<dbReference type="RefSeq" id="XP_017981002.1">
    <property type="nucleotide sequence ID" value="XM_018125513.1"/>
</dbReference>
<name>A0AB32WMX8_THECC</name>
<organism evidence="1 2">
    <name type="scientific">Theobroma cacao</name>
    <name type="common">Cacao</name>
    <name type="synonym">Cocoa</name>
    <dbReference type="NCBI Taxonomy" id="3641"/>
    <lineage>
        <taxon>Eukaryota</taxon>
        <taxon>Viridiplantae</taxon>
        <taxon>Streptophyta</taxon>
        <taxon>Embryophyta</taxon>
        <taxon>Tracheophyta</taxon>
        <taxon>Spermatophyta</taxon>
        <taxon>Magnoliopsida</taxon>
        <taxon>eudicotyledons</taxon>
        <taxon>Gunneridae</taxon>
        <taxon>Pentapetalae</taxon>
        <taxon>rosids</taxon>
        <taxon>malvids</taxon>
        <taxon>Malvales</taxon>
        <taxon>Malvaceae</taxon>
        <taxon>Byttnerioideae</taxon>
        <taxon>Theobroma</taxon>
    </lineage>
</organism>
<dbReference type="InterPro" id="IPR043128">
    <property type="entry name" value="Rev_trsase/Diguanyl_cyclase"/>
</dbReference>
<dbReference type="PANTHER" id="PTHR37984">
    <property type="entry name" value="PROTEIN CBG26694"/>
    <property type="match status" value="1"/>
</dbReference>
<dbReference type="KEGG" id="tcc:18592616"/>
<dbReference type="SUPFAM" id="SSF56672">
    <property type="entry name" value="DNA/RNA polymerases"/>
    <property type="match status" value="1"/>
</dbReference>
<evidence type="ECO:0000313" key="1">
    <source>
        <dbReference type="Proteomes" id="UP000694886"/>
    </source>
</evidence>
<protein>
    <submittedName>
        <fullName evidence="2">Uncharacterized mitochondrial protein AtMg00860</fullName>
    </submittedName>
</protein>
<dbReference type="Gene3D" id="3.30.70.270">
    <property type="match status" value="2"/>
</dbReference>
<dbReference type="InterPro" id="IPR043502">
    <property type="entry name" value="DNA/RNA_pol_sf"/>
</dbReference>
<reference evidence="1" key="1">
    <citation type="journal article" date="1997" name="Nucleic Acids Res.">
        <title>tRNAscan-SE: a program for improved detection of transfer RNA genes in genomic sequence.</title>
        <authorList>
            <person name="Lowe T.M."/>
            <person name="Eddy S.R."/>
        </authorList>
    </citation>
    <scope>NUCLEOTIDE SEQUENCE [LARGE SCALE GENOMIC DNA]</scope>
    <source>
        <strain evidence="1">r\B97-61/B2</strain>
    </source>
</reference>